<evidence type="ECO:0000313" key="2">
    <source>
        <dbReference type="Proteomes" id="UP001055072"/>
    </source>
</evidence>
<dbReference type="EMBL" id="MU274962">
    <property type="protein sequence ID" value="KAI0083506.1"/>
    <property type="molecule type" value="Genomic_DNA"/>
</dbReference>
<gene>
    <name evidence="1" type="ORF">BDY19DRAFT_654233</name>
</gene>
<reference evidence="1" key="1">
    <citation type="journal article" date="2021" name="Environ. Microbiol.">
        <title>Gene family expansions and transcriptome signatures uncover fungal adaptations to wood decay.</title>
        <authorList>
            <person name="Hage H."/>
            <person name="Miyauchi S."/>
            <person name="Viragh M."/>
            <person name="Drula E."/>
            <person name="Min B."/>
            <person name="Chaduli D."/>
            <person name="Navarro D."/>
            <person name="Favel A."/>
            <person name="Norest M."/>
            <person name="Lesage-Meessen L."/>
            <person name="Balint B."/>
            <person name="Merenyi Z."/>
            <person name="de Eugenio L."/>
            <person name="Morin E."/>
            <person name="Martinez A.T."/>
            <person name="Baldrian P."/>
            <person name="Stursova M."/>
            <person name="Martinez M.J."/>
            <person name="Novotny C."/>
            <person name="Magnuson J.K."/>
            <person name="Spatafora J.W."/>
            <person name="Maurice S."/>
            <person name="Pangilinan J."/>
            <person name="Andreopoulos W."/>
            <person name="LaButti K."/>
            <person name="Hundley H."/>
            <person name="Na H."/>
            <person name="Kuo A."/>
            <person name="Barry K."/>
            <person name="Lipzen A."/>
            <person name="Henrissat B."/>
            <person name="Riley R."/>
            <person name="Ahrendt S."/>
            <person name="Nagy L.G."/>
            <person name="Grigoriev I.V."/>
            <person name="Martin F."/>
            <person name="Rosso M.N."/>
        </authorList>
    </citation>
    <scope>NUCLEOTIDE SEQUENCE</scope>
    <source>
        <strain evidence="1">CBS 384.51</strain>
    </source>
</reference>
<sequence>MAMVVFRTDLGSTALCYASREYGKAMCWLSHMGVLRCFSSELRHTPGITWKQRDLISVPYYVCGPNALLMQLCCTPSKPRFQPIEFVRLGLLWRCMRQIYIEKRPLLRVFLRLGLWTSTLSGSTPKLHRPLKCSVTVKSDGYTTKSIHD</sequence>
<organism evidence="1 2">
    <name type="scientific">Irpex rosettiformis</name>
    <dbReference type="NCBI Taxonomy" id="378272"/>
    <lineage>
        <taxon>Eukaryota</taxon>
        <taxon>Fungi</taxon>
        <taxon>Dikarya</taxon>
        <taxon>Basidiomycota</taxon>
        <taxon>Agaricomycotina</taxon>
        <taxon>Agaricomycetes</taxon>
        <taxon>Polyporales</taxon>
        <taxon>Irpicaceae</taxon>
        <taxon>Irpex</taxon>
    </lineage>
</organism>
<evidence type="ECO:0000313" key="1">
    <source>
        <dbReference type="EMBL" id="KAI0083506.1"/>
    </source>
</evidence>
<keyword evidence="2" id="KW-1185">Reference proteome</keyword>
<comment type="caution">
    <text evidence="1">The sequence shown here is derived from an EMBL/GenBank/DDBJ whole genome shotgun (WGS) entry which is preliminary data.</text>
</comment>
<protein>
    <submittedName>
        <fullName evidence="1">Uncharacterized protein</fullName>
    </submittedName>
</protein>
<proteinExistence type="predicted"/>
<dbReference type="Proteomes" id="UP001055072">
    <property type="component" value="Unassembled WGS sequence"/>
</dbReference>
<name>A0ACB8TNE8_9APHY</name>
<accession>A0ACB8TNE8</accession>